<gene>
    <name evidence="2" type="primary">dnaE2_14</name>
    <name evidence="2" type="ORF">g.33863</name>
</gene>
<organism evidence="2">
    <name type="scientific">Anthurium amnicola</name>
    <dbReference type="NCBI Taxonomy" id="1678845"/>
    <lineage>
        <taxon>Eukaryota</taxon>
        <taxon>Viridiplantae</taxon>
        <taxon>Streptophyta</taxon>
        <taxon>Embryophyta</taxon>
        <taxon>Tracheophyta</taxon>
        <taxon>Spermatophyta</taxon>
        <taxon>Magnoliopsida</taxon>
        <taxon>Liliopsida</taxon>
        <taxon>Araceae</taxon>
        <taxon>Pothoideae</taxon>
        <taxon>Potheae</taxon>
        <taxon>Anthurium</taxon>
    </lineage>
</organism>
<dbReference type="PANTHER" id="PTHR37742">
    <property type="entry name" value="OS01G0810200 PROTEIN"/>
    <property type="match status" value="1"/>
</dbReference>
<sequence>MANPRRSSGLHFQNLAADQNPQPPQPSPSSPLSSLVVFLKRPHAFPFLLSVFILLTWVSLRFQHPHSPHRTNPSPFADSSSSSRVQSRARESTDVEANLVRFSSREFPSQFLRDKRGWLLNPVNAALEAGLSGGAKSCASVHVGEIRPGGVRGNHRHHTCNETLIFWGSMTKFRLENPSGEKEYAEATIGVDEVAIAASPSGMAHALVNMDPVRATFFLGCQDDLINYNSSTTDFNVWKDL</sequence>
<protein>
    <submittedName>
        <fullName evidence="2">Error-prone DNA polymerase</fullName>
    </submittedName>
</protein>
<dbReference type="GO" id="GO:0005802">
    <property type="term" value="C:trans-Golgi network"/>
    <property type="evidence" value="ECO:0007669"/>
    <property type="project" value="TreeGrafter"/>
</dbReference>
<name>A0A1D1XHY6_9ARAE</name>
<dbReference type="Gene3D" id="2.60.120.10">
    <property type="entry name" value="Jelly Rolls"/>
    <property type="match status" value="1"/>
</dbReference>
<accession>A0A1D1XHY6</accession>
<dbReference type="EMBL" id="GDJX01025950">
    <property type="protein sequence ID" value="JAT41986.1"/>
    <property type="molecule type" value="Transcribed_RNA"/>
</dbReference>
<dbReference type="GO" id="GO:0005768">
    <property type="term" value="C:endosome"/>
    <property type="evidence" value="ECO:0007669"/>
    <property type="project" value="TreeGrafter"/>
</dbReference>
<reference evidence="2" key="1">
    <citation type="submission" date="2015-07" db="EMBL/GenBank/DDBJ databases">
        <title>Transcriptome Assembly of Anthurium amnicola.</title>
        <authorList>
            <person name="Suzuki J."/>
        </authorList>
    </citation>
    <scope>NUCLEOTIDE SEQUENCE</scope>
</reference>
<dbReference type="PANTHER" id="PTHR37742:SF1">
    <property type="entry name" value="OS01G0810200 PROTEIN"/>
    <property type="match status" value="1"/>
</dbReference>
<feature type="region of interest" description="Disordered" evidence="1">
    <location>
        <begin position="67"/>
        <end position="91"/>
    </location>
</feature>
<dbReference type="InterPro" id="IPR011051">
    <property type="entry name" value="RmlC_Cupin_sf"/>
</dbReference>
<evidence type="ECO:0000256" key="1">
    <source>
        <dbReference type="SAM" id="MobiDB-lite"/>
    </source>
</evidence>
<dbReference type="InterPro" id="IPR014710">
    <property type="entry name" value="RmlC-like_jellyroll"/>
</dbReference>
<evidence type="ECO:0000313" key="2">
    <source>
        <dbReference type="EMBL" id="JAT41986.1"/>
    </source>
</evidence>
<dbReference type="AlphaFoldDB" id="A0A1D1XHY6"/>
<dbReference type="SUPFAM" id="SSF51182">
    <property type="entry name" value="RmlC-like cupins"/>
    <property type="match status" value="1"/>
</dbReference>
<proteinExistence type="predicted"/>